<dbReference type="RefSeq" id="WP_067018423.1">
    <property type="nucleotide sequence ID" value="NZ_FLOB01000009.1"/>
</dbReference>
<proteinExistence type="predicted"/>
<evidence type="ECO:0000313" key="2">
    <source>
        <dbReference type="Proteomes" id="UP000092544"/>
    </source>
</evidence>
<reference evidence="1 2" key="1">
    <citation type="submission" date="2016-06" db="EMBL/GenBank/DDBJ databases">
        <authorList>
            <person name="Kjaerup R.B."/>
            <person name="Dalgaard T.S."/>
            <person name="Juul-Madsen H.R."/>
        </authorList>
    </citation>
    <scope>NUCLEOTIDE SEQUENCE [LARGE SCALE GENOMIC DNA]</scope>
    <source>
        <strain evidence="1 2">CECT 8886</strain>
    </source>
</reference>
<name>A0A1A8TQ79_9GAMM</name>
<accession>A0A1A8TQ79</accession>
<dbReference type="EMBL" id="FLOB01000009">
    <property type="protein sequence ID" value="SBS35261.1"/>
    <property type="molecule type" value="Genomic_DNA"/>
</dbReference>
<dbReference type="Proteomes" id="UP000092544">
    <property type="component" value="Unassembled WGS sequence"/>
</dbReference>
<gene>
    <name evidence="1" type="ORF">MSP8886_03326</name>
</gene>
<dbReference type="OrthoDB" id="6105682at2"/>
<dbReference type="AlphaFoldDB" id="A0A1A8TQ79"/>
<keyword evidence="2" id="KW-1185">Reference proteome</keyword>
<protein>
    <submittedName>
        <fullName evidence="1">Uncharacterized protein</fullName>
    </submittedName>
</protein>
<organism evidence="1 2">
    <name type="scientific">Marinomonas spartinae</name>
    <dbReference type="NCBI Taxonomy" id="1792290"/>
    <lineage>
        <taxon>Bacteria</taxon>
        <taxon>Pseudomonadati</taxon>
        <taxon>Pseudomonadota</taxon>
        <taxon>Gammaproteobacteria</taxon>
        <taxon>Oceanospirillales</taxon>
        <taxon>Oceanospirillaceae</taxon>
        <taxon>Marinomonas</taxon>
    </lineage>
</organism>
<evidence type="ECO:0000313" key="1">
    <source>
        <dbReference type="EMBL" id="SBS35261.1"/>
    </source>
</evidence>
<sequence length="157" mass="17449">MKKSEAKANGSPLISDAYLVWDIFSISYDGSYANAKVQGRVANTVEQHVFQMVANQYQALSERLLGCLEALPKDSGSMNPEAGYIGKAYLHAIKASDKNLPNRIMSINRQALKRIKRLVTKLKDRVFALRISEFLASIQMTLDQVSQRRQQAGLACG</sequence>